<dbReference type="Proteomes" id="UP000799539">
    <property type="component" value="Unassembled WGS sequence"/>
</dbReference>
<dbReference type="Gene3D" id="3.30.70.330">
    <property type="match status" value="1"/>
</dbReference>
<reference evidence="5" key="1">
    <citation type="journal article" date="2020" name="Stud. Mycol.">
        <title>101 Dothideomycetes genomes: a test case for predicting lifestyles and emergence of pathogens.</title>
        <authorList>
            <person name="Haridas S."/>
            <person name="Albert R."/>
            <person name="Binder M."/>
            <person name="Bloem J."/>
            <person name="Labutti K."/>
            <person name="Salamov A."/>
            <person name="Andreopoulos B."/>
            <person name="Baker S."/>
            <person name="Barry K."/>
            <person name="Bills G."/>
            <person name="Bluhm B."/>
            <person name="Cannon C."/>
            <person name="Castanera R."/>
            <person name="Culley D."/>
            <person name="Daum C."/>
            <person name="Ezra D."/>
            <person name="Gonzalez J."/>
            <person name="Henrissat B."/>
            <person name="Kuo A."/>
            <person name="Liang C."/>
            <person name="Lipzen A."/>
            <person name="Lutzoni F."/>
            <person name="Magnuson J."/>
            <person name="Mondo S."/>
            <person name="Nolan M."/>
            <person name="Ohm R."/>
            <person name="Pangilinan J."/>
            <person name="Park H.-J."/>
            <person name="Ramirez L."/>
            <person name="Alfaro M."/>
            <person name="Sun H."/>
            <person name="Tritt A."/>
            <person name="Yoshinaga Y."/>
            <person name="Zwiers L.-H."/>
            <person name="Turgeon B."/>
            <person name="Goodwin S."/>
            <person name="Spatafora J."/>
            <person name="Crous P."/>
            <person name="Grigoriev I."/>
        </authorList>
    </citation>
    <scope>NUCLEOTIDE SEQUENCE</scope>
    <source>
        <strain evidence="5">SCOH1-5</strain>
    </source>
</reference>
<dbReference type="GO" id="GO:0005654">
    <property type="term" value="C:nucleoplasm"/>
    <property type="evidence" value="ECO:0007669"/>
    <property type="project" value="TreeGrafter"/>
</dbReference>
<evidence type="ECO:0000259" key="4">
    <source>
        <dbReference type="PROSITE" id="PS50882"/>
    </source>
</evidence>
<evidence type="ECO:0008006" key="7">
    <source>
        <dbReference type="Google" id="ProtNLM"/>
    </source>
</evidence>
<dbReference type="PANTHER" id="PTHR12357:SF3">
    <property type="entry name" value="YTH DOMAIN-CONTAINING PROTEIN 1"/>
    <property type="match status" value="1"/>
</dbReference>
<dbReference type="GO" id="GO:0000381">
    <property type="term" value="P:regulation of alternative mRNA splicing, via spliceosome"/>
    <property type="evidence" value="ECO:0007669"/>
    <property type="project" value="TreeGrafter"/>
</dbReference>
<dbReference type="Pfam" id="PF04146">
    <property type="entry name" value="YTH"/>
    <property type="match status" value="1"/>
</dbReference>
<dbReference type="OrthoDB" id="306690at2759"/>
<sequence>MFDNSGSAPKQSHGGTSPSQEDSWRMEVEQTLETRLPHWNYDTGQIYGQALSSDYTAPMPTYHYHSTPMQLPMLQHSYQIPQIQQVPEAPPPYSPGPMRTAPFSSLGHAYLATPRFVRSGPPILPKRTSHTCWVGNLPPDVTLEALRDHFSNGAKDDIESVFLMLRNCAFVNYGTEEACKAAVSRLNGRLLGGNPLLCRVKKEPSDEDETSQQQAQGRQDSLAADQEVKSLSDATGNLSIDSAATPSEQGAVNAAWIIGDDTNGVPEVRYFILKALNLEDLQESYRTGTWTTQLHVQRKLRKAFETSAVVYLIFSVNKSGTYFGYAKMLSSPGKGQQSTREIFDGNLFAGLQVMQTTETDKAPAGKITNDPARGTRFWEAVRDRDGDTEGPDALRPFRIQWISSSPLPFDRVRGLKNAWNSNKEVKVARDGTELETTAGKRLLQILQSVNIDSSRACRNFISSSTFSGVC</sequence>
<keyword evidence="1" id="KW-0694">RNA-binding</keyword>
<feature type="region of interest" description="Disordered" evidence="2">
    <location>
        <begin position="1"/>
        <end position="26"/>
    </location>
</feature>
<keyword evidence="6" id="KW-1185">Reference proteome</keyword>
<evidence type="ECO:0000313" key="6">
    <source>
        <dbReference type="Proteomes" id="UP000799539"/>
    </source>
</evidence>
<dbReference type="Gene3D" id="3.10.590.10">
    <property type="entry name" value="ph1033 like domains"/>
    <property type="match status" value="1"/>
</dbReference>
<dbReference type="GO" id="GO:0003729">
    <property type="term" value="F:mRNA binding"/>
    <property type="evidence" value="ECO:0007669"/>
    <property type="project" value="TreeGrafter"/>
</dbReference>
<dbReference type="AlphaFoldDB" id="A0A6A6FF36"/>
<dbReference type="GO" id="GO:0000398">
    <property type="term" value="P:mRNA splicing, via spliceosome"/>
    <property type="evidence" value="ECO:0007669"/>
    <property type="project" value="TreeGrafter"/>
</dbReference>
<evidence type="ECO:0000256" key="2">
    <source>
        <dbReference type="SAM" id="MobiDB-lite"/>
    </source>
</evidence>
<feature type="domain" description="YTH" evidence="4">
    <location>
        <begin position="268"/>
        <end position="446"/>
    </location>
</feature>
<evidence type="ECO:0000259" key="3">
    <source>
        <dbReference type="PROSITE" id="PS50102"/>
    </source>
</evidence>
<feature type="domain" description="RRM" evidence="3">
    <location>
        <begin position="130"/>
        <end position="203"/>
    </location>
</feature>
<evidence type="ECO:0000256" key="1">
    <source>
        <dbReference type="PROSITE-ProRule" id="PRU00176"/>
    </source>
</evidence>
<dbReference type="PROSITE" id="PS50102">
    <property type="entry name" value="RRM"/>
    <property type="match status" value="1"/>
</dbReference>
<dbReference type="InterPro" id="IPR057720">
    <property type="entry name" value="RRM_YTH1"/>
</dbReference>
<dbReference type="CDD" id="cd21134">
    <property type="entry name" value="YTH"/>
    <property type="match status" value="1"/>
</dbReference>
<accession>A0A6A6FF36</accession>
<dbReference type="InterPro" id="IPR007275">
    <property type="entry name" value="YTH_domain"/>
</dbReference>
<dbReference type="SMART" id="SM00360">
    <property type="entry name" value="RRM"/>
    <property type="match status" value="1"/>
</dbReference>
<dbReference type="CDD" id="cd00590">
    <property type="entry name" value="RRM_SF"/>
    <property type="match status" value="1"/>
</dbReference>
<dbReference type="InterPro" id="IPR000504">
    <property type="entry name" value="RRM_dom"/>
</dbReference>
<feature type="region of interest" description="Disordered" evidence="2">
    <location>
        <begin position="202"/>
        <end position="226"/>
    </location>
</feature>
<dbReference type="InterPro" id="IPR012677">
    <property type="entry name" value="Nucleotide-bd_a/b_plait_sf"/>
</dbReference>
<organism evidence="5 6">
    <name type="scientific">Cercospora zeae-maydis SCOH1-5</name>
    <dbReference type="NCBI Taxonomy" id="717836"/>
    <lineage>
        <taxon>Eukaryota</taxon>
        <taxon>Fungi</taxon>
        <taxon>Dikarya</taxon>
        <taxon>Ascomycota</taxon>
        <taxon>Pezizomycotina</taxon>
        <taxon>Dothideomycetes</taxon>
        <taxon>Dothideomycetidae</taxon>
        <taxon>Mycosphaerellales</taxon>
        <taxon>Mycosphaerellaceae</taxon>
        <taxon>Cercospora</taxon>
    </lineage>
</organism>
<dbReference type="EMBL" id="ML992674">
    <property type="protein sequence ID" value="KAF2211983.1"/>
    <property type="molecule type" value="Genomic_DNA"/>
</dbReference>
<evidence type="ECO:0000313" key="5">
    <source>
        <dbReference type="EMBL" id="KAF2211983.1"/>
    </source>
</evidence>
<name>A0A6A6FF36_9PEZI</name>
<proteinExistence type="predicted"/>
<protein>
    <recommendedName>
        <fullName evidence="7">YTH domain-containing protein</fullName>
    </recommendedName>
</protein>
<dbReference type="PROSITE" id="PS50882">
    <property type="entry name" value="YTH"/>
    <property type="match status" value="1"/>
</dbReference>
<dbReference type="InterPro" id="IPR035979">
    <property type="entry name" value="RBD_domain_sf"/>
</dbReference>
<dbReference type="Pfam" id="PF25701">
    <property type="entry name" value="RRM_YTH1"/>
    <property type="match status" value="1"/>
</dbReference>
<dbReference type="InterPro" id="IPR045168">
    <property type="entry name" value="YTH_prot"/>
</dbReference>
<dbReference type="GO" id="GO:1990247">
    <property type="term" value="F:N6-methyladenosine-containing RNA reader activity"/>
    <property type="evidence" value="ECO:0007669"/>
    <property type="project" value="TreeGrafter"/>
</dbReference>
<feature type="compositionally biased region" description="Polar residues" evidence="2">
    <location>
        <begin position="1"/>
        <end position="21"/>
    </location>
</feature>
<dbReference type="PANTHER" id="PTHR12357">
    <property type="entry name" value="YTH YT521-B HOMOLOGY DOMAIN-CONTAINING"/>
    <property type="match status" value="1"/>
</dbReference>
<dbReference type="SUPFAM" id="SSF54928">
    <property type="entry name" value="RNA-binding domain, RBD"/>
    <property type="match status" value="1"/>
</dbReference>
<gene>
    <name evidence="5" type="ORF">CERZMDRAFT_97901</name>
</gene>